<dbReference type="GO" id="GO:0051539">
    <property type="term" value="F:4 iron, 4 sulfur cluster binding"/>
    <property type="evidence" value="ECO:0007669"/>
    <property type="project" value="UniProtKB-KW"/>
</dbReference>
<dbReference type="STRING" id="497964.CfE428DRAFT_4500"/>
<dbReference type="Gene3D" id="2.60.120.260">
    <property type="entry name" value="Galactose-binding domain-like"/>
    <property type="match status" value="1"/>
</dbReference>
<dbReference type="AlphaFoldDB" id="B4D6G0"/>
<evidence type="ECO:0000256" key="3">
    <source>
        <dbReference type="ARBA" id="ARBA00023002"/>
    </source>
</evidence>
<dbReference type="Gene3D" id="3.50.50.60">
    <property type="entry name" value="FAD/NAD(P)-binding domain"/>
    <property type="match status" value="1"/>
</dbReference>
<dbReference type="eggNOG" id="COG1053">
    <property type="taxonomic scope" value="Bacteria"/>
</dbReference>
<dbReference type="PANTHER" id="PTHR43498">
    <property type="entry name" value="FERREDOXIN:COB-COM HETERODISULFIDE REDUCTASE SUBUNIT A"/>
    <property type="match status" value="1"/>
</dbReference>
<evidence type="ECO:0000259" key="7">
    <source>
        <dbReference type="Pfam" id="PF25275"/>
    </source>
</evidence>
<protein>
    <submittedName>
        <fullName evidence="8">NADH-dependant oxidoreductase-like protein</fullName>
    </submittedName>
</protein>
<reference evidence="8 9" key="1">
    <citation type="journal article" date="2011" name="J. Bacteriol.">
        <title>Genome sequence of Chthoniobacter flavus Ellin428, an aerobic heterotrophic soil bacterium.</title>
        <authorList>
            <person name="Kant R."/>
            <person name="van Passel M.W."/>
            <person name="Palva A."/>
            <person name="Lucas S."/>
            <person name="Lapidus A."/>
            <person name="Glavina Del Rio T."/>
            <person name="Dalin E."/>
            <person name="Tice H."/>
            <person name="Bruce D."/>
            <person name="Goodwin L."/>
            <person name="Pitluck S."/>
            <person name="Larimer F.W."/>
            <person name="Land M.L."/>
            <person name="Hauser L."/>
            <person name="Sangwan P."/>
            <person name="de Vos W.M."/>
            <person name="Janssen P.H."/>
            <person name="Smidt H."/>
        </authorList>
    </citation>
    <scope>NUCLEOTIDE SEQUENCE [LARGE SCALE GENOMIC DNA]</scope>
    <source>
        <strain evidence="8 9">Ellin428</strain>
    </source>
</reference>
<keyword evidence="5" id="KW-0411">Iron-sulfur</keyword>
<dbReference type="InterPro" id="IPR036188">
    <property type="entry name" value="FAD/NAD-bd_sf"/>
</dbReference>
<proteinExistence type="predicted"/>
<feature type="domain" description="Golvesin/Xly CBD-like" evidence="7">
    <location>
        <begin position="628"/>
        <end position="753"/>
    </location>
</feature>
<keyword evidence="1" id="KW-0004">4Fe-4S</keyword>
<dbReference type="InterPro" id="IPR039650">
    <property type="entry name" value="HdrA-like"/>
</dbReference>
<evidence type="ECO:0000256" key="1">
    <source>
        <dbReference type="ARBA" id="ARBA00022485"/>
    </source>
</evidence>
<dbReference type="InterPro" id="IPR033803">
    <property type="entry name" value="CBD-like_Golvesin-Xly"/>
</dbReference>
<evidence type="ECO:0000313" key="8">
    <source>
        <dbReference type="EMBL" id="EDY18069.1"/>
    </source>
</evidence>
<sequence>MKSLFLALFSIAASTAVAADSLLVEAESFKDPGGWSLDTQFIEIMGSPYLLAHGLGVPVKDATTTVTFPSTGQYHVYVRTKDWVARWKAPGTPGKFQLLVDGKALGETFGTKGAEWNWQDGGTVDITKPETTLALHDLAGFDGRCDAVYFTKDAAAPPDAGEKLAQWRRTTLGLPEKPIDAGSYDLVVVGGGYGGMGAAISAARMGLKVALIQDRPVLGGNGSSEVRVWAMGGIRRGQYPNIGEIVEEFQDKAKASPGTKEEFGDDLKEKVVRAEKHISLFLNNHVIASEMTDKTHIAAVIALDTRTSERRRFEGKFFVDSTGHGTLGALSGAEYTIRETEHMGMSNMWRWDMTDSPQSFAPISWGLDLEMPDFPYPRRGHAEWFWEGGFNVHPIAGLEATRDWNLRAVFGAWNAMKNKEGKDEHANAKLEWVAYIGGTRESRQLIGDVVMTREDVEQKKPFPDGTVPTTWDIDLHYPKEQYAAKFPDNPFISKAQMDKKVDRQHGYPVPYRCFYSKNIENLFMAGRDISVTHEALGTVRVMKTGGMIGEVVGKAASICVKNQCSPRTIYERYFPELQQLLALHGAARRETVNSPITLPEGYTAPPPVVDKKGGAPGIAVASLPGLVMDDAQAKTTGKWTEGSGLPDYIGNGYRYRGPKEVGTARYEFKIDKAGVYEVRMNYSENENRASNAPVTIESAEGSKQVTVNERVKSPLPQGFISLGKFRFEPGHPAVVVIGSGSANGNVAADAVQLLPAQ</sequence>
<gene>
    <name evidence="8" type="ORF">CfE428DRAFT_4500</name>
</gene>
<dbReference type="EMBL" id="ABVL01000015">
    <property type="protein sequence ID" value="EDY18069.1"/>
    <property type="molecule type" value="Genomic_DNA"/>
</dbReference>
<name>B4D6G0_9BACT</name>
<dbReference type="GO" id="GO:0016491">
    <property type="term" value="F:oxidoreductase activity"/>
    <property type="evidence" value="ECO:0007669"/>
    <property type="project" value="UniProtKB-KW"/>
</dbReference>
<dbReference type="PANTHER" id="PTHR43498:SF1">
    <property type="entry name" value="COB--COM HETERODISULFIDE REDUCTASE IRON-SULFUR SUBUNIT A"/>
    <property type="match status" value="1"/>
</dbReference>
<keyword evidence="9" id="KW-1185">Reference proteome</keyword>
<dbReference type="GO" id="GO:0046872">
    <property type="term" value="F:metal ion binding"/>
    <property type="evidence" value="ECO:0007669"/>
    <property type="project" value="UniProtKB-KW"/>
</dbReference>
<evidence type="ECO:0000313" key="9">
    <source>
        <dbReference type="Proteomes" id="UP000005824"/>
    </source>
</evidence>
<keyword evidence="6" id="KW-0732">Signal</keyword>
<evidence type="ECO:0000256" key="6">
    <source>
        <dbReference type="SAM" id="SignalP"/>
    </source>
</evidence>
<dbReference type="Pfam" id="PF25275">
    <property type="entry name" value="Golvesin_C"/>
    <property type="match status" value="1"/>
</dbReference>
<keyword evidence="2" id="KW-0479">Metal-binding</keyword>
<dbReference type="RefSeq" id="WP_006981822.1">
    <property type="nucleotide sequence ID" value="NZ_ABVL01000015.1"/>
</dbReference>
<dbReference type="SUPFAM" id="SSF51905">
    <property type="entry name" value="FAD/NAD(P)-binding domain"/>
    <property type="match status" value="1"/>
</dbReference>
<dbReference type="InParanoid" id="B4D6G0"/>
<keyword evidence="4" id="KW-0408">Iron</keyword>
<accession>B4D6G0</accession>
<keyword evidence="3" id="KW-0560">Oxidoreductase</keyword>
<comment type="caution">
    <text evidence="8">The sequence shown here is derived from an EMBL/GenBank/DDBJ whole genome shotgun (WGS) entry which is preliminary data.</text>
</comment>
<evidence type="ECO:0000256" key="4">
    <source>
        <dbReference type="ARBA" id="ARBA00023004"/>
    </source>
</evidence>
<organism evidence="8 9">
    <name type="scientific">Chthoniobacter flavus Ellin428</name>
    <dbReference type="NCBI Taxonomy" id="497964"/>
    <lineage>
        <taxon>Bacteria</taxon>
        <taxon>Pseudomonadati</taxon>
        <taxon>Verrucomicrobiota</taxon>
        <taxon>Spartobacteria</taxon>
        <taxon>Chthoniobacterales</taxon>
        <taxon>Chthoniobacteraceae</taxon>
        <taxon>Chthoniobacter</taxon>
    </lineage>
</organism>
<evidence type="ECO:0000256" key="2">
    <source>
        <dbReference type="ARBA" id="ARBA00022723"/>
    </source>
</evidence>
<evidence type="ECO:0000256" key="5">
    <source>
        <dbReference type="ARBA" id="ARBA00023014"/>
    </source>
</evidence>
<dbReference type="Proteomes" id="UP000005824">
    <property type="component" value="Unassembled WGS sequence"/>
</dbReference>
<dbReference type="Pfam" id="PF12831">
    <property type="entry name" value="FAD_oxidored"/>
    <property type="match status" value="1"/>
</dbReference>
<feature type="chain" id="PRO_5002802883" evidence="6">
    <location>
        <begin position="19"/>
        <end position="757"/>
    </location>
</feature>
<feature type="signal peptide" evidence="6">
    <location>
        <begin position="1"/>
        <end position="18"/>
    </location>
</feature>